<feature type="compositionally biased region" description="Basic residues" evidence="1">
    <location>
        <begin position="58"/>
        <end position="69"/>
    </location>
</feature>
<evidence type="ECO:0000313" key="3">
    <source>
        <dbReference type="Proteomes" id="UP001519460"/>
    </source>
</evidence>
<protein>
    <submittedName>
        <fullName evidence="2">Uncharacterized protein</fullName>
    </submittedName>
</protein>
<dbReference type="AlphaFoldDB" id="A0ABD0K116"/>
<comment type="caution">
    <text evidence="2">The sequence shown here is derived from an EMBL/GenBank/DDBJ whole genome shotgun (WGS) entry which is preliminary data.</text>
</comment>
<accession>A0ABD0K116</accession>
<feature type="region of interest" description="Disordered" evidence="1">
    <location>
        <begin position="43"/>
        <end position="71"/>
    </location>
</feature>
<sequence length="118" mass="13527">MKTTRSVSQLELYSECRRVEITSRVSPSRAPYNVQVIQRISRGKKSGAAANTGQTPHTVHRVTTHKLSRRPVTAVTRQLRPFFSVTRFLLGPRRTVRDFGDINMRASDWLRGVEYDAR</sequence>
<name>A0ABD0K116_9CAEN</name>
<dbReference type="Proteomes" id="UP001519460">
    <property type="component" value="Unassembled WGS sequence"/>
</dbReference>
<dbReference type="EMBL" id="JACVVK020000268">
    <property type="protein sequence ID" value="KAK7481070.1"/>
    <property type="molecule type" value="Genomic_DNA"/>
</dbReference>
<keyword evidence="3" id="KW-1185">Reference proteome</keyword>
<organism evidence="2 3">
    <name type="scientific">Batillaria attramentaria</name>
    <dbReference type="NCBI Taxonomy" id="370345"/>
    <lineage>
        <taxon>Eukaryota</taxon>
        <taxon>Metazoa</taxon>
        <taxon>Spiralia</taxon>
        <taxon>Lophotrochozoa</taxon>
        <taxon>Mollusca</taxon>
        <taxon>Gastropoda</taxon>
        <taxon>Caenogastropoda</taxon>
        <taxon>Sorbeoconcha</taxon>
        <taxon>Cerithioidea</taxon>
        <taxon>Batillariidae</taxon>
        <taxon>Batillaria</taxon>
    </lineage>
</organism>
<proteinExistence type="predicted"/>
<gene>
    <name evidence="2" type="ORF">BaRGS_00027706</name>
</gene>
<evidence type="ECO:0000256" key="1">
    <source>
        <dbReference type="SAM" id="MobiDB-lite"/>
    </source>
</evidence>
<evidence type="ECO:0000313" key="2">
    <source>
        <dbReference type="EMBL" id="KAK7481070.1"/>
    </source>
</evidence>
<reference evidence="2 3" key="1">
    <citation type="journal article" date="2023" name="Sci. Data">
        <title>Genome assembly of the Korean intertidal mud-creeper Batillaria attramentaria.</title>
        <authorList>
            <person name="Patra A.K."/>
            <person name="Ho P.T."/>
            <person name="Jun S."/>
            <person name="Lee S.J."/>
            <person name="Kim Y."/>
            <person name="Won Y.J."/>
        </authorList>
    </citation>
    <scope>NUCLEOTIDE SEQUENCE [LARGE SCALE GENOMIC DNA]</scope>
    <source>
        <strain evidence="2">Wonlab-2016</strain>
    </source>
</reference>